<proteinExistence type="predicted"/>
<comment type="subcellular location">
    <subcellularLocation>
        <location evidence="1">Cell membrane</location>
        <topology evidence="1">Multi-pass membrane protein</topology>
    </subcellularLocation>
</comment>
<feature type="transmembrane region" description="Helical" evidence="8">
    <location>
        <begin position="6"/>
        <end position="24"/>
    </location>
</feature>
<dbReference type="RefSeq" id="WP_066782603.1">
    <property type="nucleotide sequence ID" value="NZ_LWQS01000021.1"/>
</dbReference>
<keyword evidence="5 8" id="KW-0812">Transmembrane</keyword>
<gene>
    <name evidence="9" type="ORF">A6A03_06955</name>
</gene>
<sequence length="681" mass="75497">MKRETWWLIGILALAALIRIGLWLQPLHLPANDEVEYLTVARDLLAGRGWSFYERYHWLRAPLYPLWLAGSLWLAGGDVWLAALPNIALSVLNVYLIYRLSQAIGDHASPLVHRLAALAAAILLTHATFASLYMSETLFTTLFSAALWLLLAWRQRGARWPDWRIVAAGGLWGLALLTRSMPLYFTMVVAGWIAVVAAGHWRNLMRRPATLLIGVVFAVTAMAVVAPWTIRNCLSYRSCILIETGLSYNLWAFNEPREDMATIFRVLENIPDPSERAAYATARGLERLREDPAIMLRKLWPNWLAIWRVKAIQDRFLLEDYRADPPPLLFLAALIFDDLLYGVIAVGGVAALVYAAMRGRAPAVLLGLWLAYFIAVSLVTHGEGRYRHFIFCALIPYAARAWLALPALARRRHRLAMGTALAAAGAVGLSALLAYHWDYAIQGGARSFWRLSGDLARAAGNLPQAATFYQQALAAQPTPDGYLALGHTLRAQGDTAGAIAAYRAAIRSNMLYAPSYVYLGDLLRETGERDEARRVYRPQYASEQTLLDLAWRDTVPVAQTVIEVGDGLDFGYLSGFYPAEELAGARARWTGPVARIRVPATARVVRLRVAALRPDAPVAGQICSDGQCHSLSLGVAWRWLIVQLPPATTASQLRDIELRVTPWPAPDGRELGLVVDTVEVR</sequence>
<name>A0A178MKB8_9CHLR</name>
<dbReference type="PANTHER" id="PTHR33908">
    <property type="entry name" value="MANNOSYLTRANSFERASE YKCB-RELATED"/>
    <property type="match status" value="1"/>
</dbReference>
<organism evidence="9 10">
    <name type="scientific">Chloroflexus islandicus</name>
    <dbReference type="NCBI Taxonomy" id="1707952"/>
    <lineage>
        <taxon>Bacteria</taxon>
        <taxon>Bacillati</taxon>
        <taxon>Chloroflexota</taxon>
        <taxon>Chloroflexia</taxon>
        <taxon>Chloroflexales</taxon>
        <taxon>Chloroflexineae</taxon>
        <taxon>Chloroflexaceae</taxon>
        <taxon>Chloroflexus</taxon>
    </lineage>
</organism>
<dbReference type="STRING" id="1707952.A6A03_06955"/>
<feature type="transmembrane region" description="Helical" evidence="8">
    <location>
        <begin position="415"/>
        <end position="437"/>
    </location>
</feature>
<keyword evidence="10" id="KW-1185">Reference proteome</keyword>
<evidence type="ECO:0000256" key="3">
    <source>
        <dbReference type="ARBA" id="ARBA00022676"/>
    </source>
</evidence>
<keyword evidence="4" id="KW-0808">Transferase</keyword>
<dbReference type="GO" id="GO:0009103">
    <property type="term" value="P:lipopolysaccharide biosynthetic process"/>
    <property type="evidence" value="ECO:0007669"/>
    <property type="project" value="UniProtKB-ARBA"/>
</dbReference>
<dbReference type="GO" id="GO:0016763">
    <property type="term" value="F:pentosyltransferase activity"/>
    <property type="evidence" value="ECO:0007669"/>
    <property type="project" value="TreeGrafter"/>
</dbReference>
<protein>
    <recommendedName>
        <fullName evidence="11">Glycosyltransferase RgtA/B/C/D-like domain-containing protein</fullName>
    </recommendedName>
</protein>
<feature type="transmembrane region" description="Helical" evidence="8">
    <location>
        <begin position="328"/>
        <end position="356"/>
    </location>
</feature>
<evidence type="ECO:0000256" key="8">
    <source>
        <dbReference type="SAM" id="Phobius"/>
    </source>
</evidence>
<feature type="transmembrane region" description="Helical" evidence="8">
    <location>
        <begin position="386"/>
        <end position="403"/>
    </location>
</feature>
<dbReference type="SUPFAM" id="SSF48452">
    <property type="entry name" value="TPR-like"/>
    <property type="match status" value="1"/>
</dbReference>
<keyword evidence="2" id="KW-1003">Cell membrane</keyword>
<dbReference type="GO" id="GO:0005886">
    <property type="term" value="C:plasma membrane"/>
    <property type="evidence" value="ECO:0007669"/>
    <property type="project" value="UniProtKB-SubCell"/>
</dbReference>
<dbReference type="InterPro" id="IPR019734">
    <property type="entry name" value="TPR_rpt"/>
</dbReference>
<evidence type="ECO:0000313" key="10">
    <source>
        <dbReference type="Proteomes" id="UP000078287"/>
    </source>
</evidence>
<keyword evidence="6 8" id="KW-1133">Transmembrane helix</keyword>
<evidence type="ECO:0000256" key="5">
    <source>
        <dbReference type="ARBA" id="ARBA00022692"/>
    </source>
</evidence>
<dbReference type="OrthoDB" id="139538at2"/>
<evidence type="ECO:0000256" key="2">
    <source>
        <dbReference type="ARBA" id="ARBA00022475"/>
    </source>
</evidence>
<evidence type="ECO:0008006" key="11">
    <source>
        <dbReference type="Google" id="ProtNLM"/>
    </source>
</evidence>
<evidence type="ECO:0000256" key="4">
    <source>
        <dbReference type="ARBA" id="ARBA00022679"/>
    </source>
</evidence>
<dbReference type="EMBL" id="LWQS01000021">
    <property type="protein sequence ID" value="OAN49039.1"/>
    <property type="molecule type" value="Genomic_DNA"/>
</dbReference>
<evidence type="ECO:0000256" key="1">
    <source>
        <dbReference type="ARBA" id="ARBA00004651"/>
    </source>
</evidence>
<dbReference type="Proteomes" id="UP000078287">
    <property type="component" value="Unassembled WGS sequence"/>
</dbReference>
<feature type="transmembrane region" description="Helical" evidence="8">
    <location>
        <begin position="363"/>
        <end position="380"/>
    </location>
</feature>
<keyword evidence="3" id="KW-0328">Glycosyltransferase</keyword>
<evidence type="ECO:0000256" key="6">
    <source>
        <dbReference type="ARBA" id="ARBA00022989"/>
    </source>
</evidence>
<feature type="transmembrane region" description="Helical" evidence="8">
    <location>
        <begin position="82"/>
        <end position="100"/>
    </location>
</feature>
<dbReference type="InterPro" id="IPR011990">
    <property type="entry name" value="TPR-like_helical_dom_sf"/>
</dbReference>
<dbReference type="Pfam" id="PF13181">
    <property type="entry name" value="TPR_8"/>
    <property type="match status" value="1"/>
</dbReference>
<feature type="transmembrane region" description="Helical" evidence="8">
    <location>
        <begin position="112"/>
        <end position="131"/>
    </location>
</feature>
<dbReference type="PANTHER" id="PTHR33908:SF11">
    <property type="entry name" value="MEMBRANE PROTEIN"/>
    <property type="match status" value="1"/>
</dbReference>
<reference evidence="9 10" key="1">
    <citation type="submission" date="2016-04" db="EMBL/GenBank/DDBJ databases">
        <title>Chloroflexus islandicus sp. nov., a thermophilic filamentous anoxygenic phototrophic bacterium from geyser Strokkur (Iceland).</title>
        <authorList>
            <person name="Gaisin V.A."/>
            <person name="Kalashnikov A.M."/>
            <person name="Sukhacheva M.V."/>
            <person name="Grouzdev D.S."/>
            <person name="Ivanov T.M."/>
            <person name="Kuznetsov B."/>
            <person name="Gorlenko V.M."/>
        </authorList>
    </citation>
    <scope>NUCLEOTIDE SEQUENCE [LARGE SCALE GENOMIC DNA]</scope>
    <source>
        <strain evidence="10">isl-2</strain>
    </source>
</reference>
<dbReference type="InterPro" id="IPR050297">
    <property type="entry name" value="LipidA_mod_glycosyltrf_83"/>
</dbReference>
<feature type="transmembrane region" description="Helical" evidence="8">
    <location>
        <begin position="208"/>
        <end position="228"/>
    </location>
</feature>
<accession>A0A178MKB8</accession>
<evidence type="ECO:0000313" key="9">
    <source>
        <dbReference type="EMBL" id="OAN49039.1"/>
    </source>
</evidence>
<feature type="transmembrane region" description="Helical" evidence="8">
    <location>
        <begin position="183"/>
        <end position="201"/>
    </location>
</feature>
<dbReference type="Gene3D" id="1.25.40.10">
    <property type="entry name" value="Tetratricopeptide repeat domain"/>
    <property type="match status" value="1"/>
</dbReference>
<comment type="caution">
    <text evidence="9">The sequence shown here is derived from an EMBL/GenBank/DDBJ whole genome shotgun (WGS) entry which is preliminary data.</text>
</comment>
<evidence type="ECO:0000256" key="7">
    <source>
        <dbReference type="ARBA" id="ARBA00023136"/>
    </source>
</evidence>
<keyword evidence="7 8" id="KW-0472">Membrane</keyword>
<dbReference type="AlphaFoldDB" id="A0A178MKB8"/>